<evidence type="ECO:0000256" key="3">
    <source>
        <dbReference type="ARBA" id="ARBA00022840"/>
    </source>
</evidence>
<dbReference type="InterPro" id="IPR011006">
    <property type="entry name" value="CheY-like_superfamily"/>
</dbReference>
<evidence type="ECO:0000259" key="8">
    <source>
        <dbReference type="PROSITE" id="PS50045"/>
    </source>
</evidence>
<keyword evidence="5" id="KW-0805">Transcription regulation</keyword>
<feature type="modified residue" description="4-aspartylphosphate" evidence="7">
    <location>
        <position position="52"/>
    </location>
</feature>
<dbReference type="Gene3D" id="3.40.50.300">
    <property type="entry name" value="P-loop containing nucleotide triphosphate hydrolases"/>
    <property type="match status" value="1"/>
</dbReference>
<feature type="domain" description="Response regulatory" evidence="9">
    <location>
        <begin position="3"/>
        <end position="117"/>
    </location>
</feature>
<protein>
    <submittedName>
        <fullName evidence="10">Sigma-54 dependent transcriptional regulator</fullName>
    </submittedName>
</protein>
<sequence length="387" mass="43644">MAKILVVDDQKSIRNTLKDILEYEDHEVALAENGEEAIELFDKSKYDLILCDIKMPNMDGMEVLDIIIGKNPDIPVIMISGHGNIDTAVEAIKKGAYDFIEKPLDLNRLLVTVKNAQERKDLVVETKVLKRKVSKTYDMIGESEPIKMVQDMIDKVAPTDARVLITGQNGTGKELVARWLHEKSNRSSKPFIEVNCAAIPSELIESELFGHEKGAFTSAHKQRKGKFEQANGGTIFLDEIGDMSLNAQAKVLRALQENVISRVGSDKDIKVDVRVLAATNKNLKEEIKENNFREDLYHRLSVILIHVPSLNDRKEDIPILAEHFNKIICGELGVTEKTIDESAIKELQKYNWTGNIREFRNVIERLIILCPENIMASDVKLYAGPQE</sequence>
<feature type="domain" description="Sigma-54 factor interaction" evidence="8">
    <location>
        <begin position="139"/>
        <end position="368"/>
    </location>
</feature>
<dbReference type="CDD" id="cd00009">
    <property type="entry name" value="AAA"/>
    <property type="match status" value="1"/>
</dbReference>
<comment type="caution">
    <text evidence="10">The sequence shown here is derived from an EMBL/GenBank/DDBJ whole genome shotgun (WGS) entry which is preliminary data.</text>
</comment>
<keyword evidence="6" id="KW-0804">Transcription</keyword>
<dbReference type="AlphaFoldDB" id="A0AAE3MAP0"/>
<evidence type="ECO:0000256" key="2">
    <source>
        <dbReference type="ARBA" id="ARBA00022741"/>
    </source>
</evidence>
<dbReference type="EMBL" id="JAPDPI010000002">
    <property type="protein sequence ID" value="MCW3804366.1"/>
    <property type="molecule type" value="Genomic_DNA"/>
</dbReference>
<evidence type="ECO:0000259" key="9">
    <source>
        <dbReference type="PROSITE" id="PS50110"/>
    </source>
</evidence>
<dbReference type="PANTHER" id="PTHR32071">
    <property type="entry name" value="TRANSCRIPTIONAL REGULATORY PROTEIN"/>
    <property type="match status" value="1"/>
</dbReference>
<evidence type="ECO:0000256" key="6">
    <source>
        <dbReference type="ARBA" id="ARBA00023163"/>
    </source>
</evidence>
<dbReference type="SUPFAM" id="SSF52172">
    <property type="entry name" value="CheY-like"/>
    <property type="match status" value="1"/>
</dbReference>
<dbReference type="PROSITE" id="PS50045">
    <property type="entry name" value="SIGMA54_INTERACT_4"/>
    <property type="match status" value="1"/>
</dbReference>
<evidence type="ECO:0000313" key="11">
    <source>
        <dbReference type="Proteomes" id="UP001207408"/>
    </source>
</evidence>
<dbReference type="Pfam" id="PF25601">
    <property type="entry name" value="AAA_lid_14"/>
    <property type="match status" value="1"/>
</dbReference>
<dbReference type="InterPro" id="IPR025943">
    <property type="entry name" value="Sigma_54_int_dom_ATP-bd_2"/>
</dbReference>
<dbReference type="Pfam" id="PF00072">
    <property type="entry name" value="Response_reg"/>
    <property type="match status" value="1"/>
</dbReference>
<dbReference type="CDD" id="cd17550">
    <property type="entry name" value="REC_NtrX-like"/>
    <property type="match status" value="1"/>
</dbReference>
<reference evidence="10" key="1">
    <citation type="submission" date="2022-10" db="EMBL/GenBank/DDBJ databases">
        <authorList>
            <person name="Yu W.X."/>
        </authorList>
    </citation>
    <scope>NUCLEOTIDE SEQUENCE</scope>
    <source>
        <strain evidence="10">D04</strain>
    </source>
</reference>
<dbReference type="FunFam" id="3.40.50.2300:FF:000018">
    <property type="entry name" value="DNA-binding transcriptional regulator NtrC"/>
    <property type="match status" value="1"/>
</dbReference>
<dbReference type="SMART" id="SM00448">
    <property type="entry name" value="REC"/>
    <property type="match status" value="1"/>
</dbReference>
<dbReference type="Gene3D" id="1.10.8.60">
    <property type="match status" value="1"/>
</dbReference>
<dbReference type="RefSeq" id="WP_301197587.1">
    <property type="nucleotide sequence ID" value="NZ_JAPDPI010000002.1"/>
</dbReference>
<organism evidence="10 11">
    <name type="scientific">Plebeiibacterium marinum</name>
    <dbReference type="NCBI Taxonomy" id="2992111"/>
    <lineage>
        <taxon>Bacteria</taxon>
        <taxon>Pseudomonadati</taxon>
        <taxon>Bacteroidota</taxon>
        <taxon>Bacteroidia</taxon>
        <taxon>Marinilabiliales</taxon>
        <taxon>Marinilabiliaceae</taxon>
        <taxon>Plebeiibacterium</taxon>
    </lineage>
</organism>
<dbReference type="GO" id="GO:0006355">
    <property type="term" value="P:regulation of DNA-templated transcription"/>
    <property type="evidence" value="ECO:0007669"/>
    <property type="project" value="InterPro"/>
</dbReference>
<dbReference type="PANTHER" id="PTHR32071:SF17">
    <property type="entry name" value="TRANSCRIPTIONAL REGULATOR (NTRC FAMILY)"/>
    <property type="match status" value="1"/>
</dbReference>
<dbReference type="SMART" id="SM00382">
    <property type="entry name" value="AAA"/>
    <property type="match status" value="1"/>
</dbReference>
<dbReference type="GO" id="GO:0005524">
    <property type="term" value="F:ATP binding"/>
    <property type="evidence" value="ECO:0007669"/>
    <property type="project" value="UniProtKB-KW"/>
</dbReference>
<dbReference type="FunFam" id="3.40.50.300:FF:000006">
    <property type="entry name" value="DNA-binding transcriptional regulator NtrC"/>
    <property type="match status" value="1"/>
</dbReference>
<name>A0AAE3MAP0_9BACT</name>
<accession>A0AAE3MAP0</accession>
<evidence type="ECO:0000256" key="4">
    <source>
        <dbReference type="ARBA" id="ARBA00023012"/>
    </source>
</evidence>
<dbReference type="Proteomes" id="UP001207408">
    <property type="component" value="Unassembled WGS sequence"/>
</dbReference>
<dbReference type="InterPro" id="IPR002078">
    <property type="entry name" value="Sigma_54_int"/>
</dbReference>
<proteinExistence type="predicted"/>
<evidence type="ECO:0000256" key="1">
    <source>
        <dbReference type="ARBA" id="ARBA00022553"/>
    </source>
</evidence>
<keyword evidence="3" id="KW-0067">ATP-binding</keyword>
<dbReference type="PROSITE" id="PS50110">
    <property type="entry name" value="RESPONSE_REGULATORY"/>
    <property type="match status" value="1"/>
</dbReference>
<evidence type="ECO:0000256" key="7">
    <source>
        <dbReference type="PROSITE-ProRule" id="PRU00169"/>
    </source>
</evidence>
<dbReference type="Gene3D" id="3.40.50.2300">
    <property type="match status" value="1"/>
</dbReference>
<dbReference type="InterPro" id="IPR027417">
    <property type="entry name" value="P-loop_NTPase"/>
</dbReference>
<dbReference type="SUPFAM" id="SSF52540">
    <property type="entry name" value="P-loop containing nucleoside triphosphate hydrolases"/>
    <property type="match status" value="1"/>
</dbReference>
<keyword evidence="4" id="KW-0902">Two-component regulatory system</keyword>
<dbReference type="InterPro" id="IPR003593">
    <property type="entry name" value="AAA+_ATPase"/>
</dbReference>
<keyword evidence="2" id="KW-0547">Nucleotide-binding</keyword>
<dbReference type="InterPro" id="IPR058031">
    <property type="entry name" value="AAA_lid_NorR"/>
</dbReference>
<keyword evidence="1 7" id="KW-0597">Phosphoprotein</keyword>
<gene>
    <name evidence="10" type="ORF">OM074_01950</name>
</gene>
<dbReference type="Pfam" id="PF00158">
    <property type="entry name" value="Sigma54_activat"/>
    <property type="match status" value="1"/>
</dbReference>
<dbReference type="InterPro" id="IPR001789">
    <property type="entry name" value="Sig_transdc_resp-reg_receiver"/>
</dbReference>
<evidence type="ECO:0000256" key="5">
    <source>
        <dbReference type="ARBA" id="ARBA00023015"/>
    </source>
</evidence>
<dbReference type="PROSITE" id="PS00676">
    <property type="entry name" value="SIGMA54_INTERACT_2"/>
    <property type="match status" value="1"/>
</dbReference>
<evidence type="ECO:0000313" key="10">
    <source>
        <dbReference type="EMBL" id="MCW3804366.1"/>
    </source>
</evidence>
<keyword evidence="11" id="KW-1185">Reference proteome</keyword>
<dbReference type="GO" id="GO:0000160">
    <property type="term" value="P:phosphorelay signal transduction system"/>
    <property type="evidence" value="ECO:0007669"/>
    <property type="project" value="UniProtKB-KW"/>
</dbReference>